<dbReference type="Gene3D" id="2.60.120.10">
    <property type="entry name" value="Jelly Rolls"/>
    <property type="match status" value="1"/>
</dbReference>
<dbReference type="RefSeq" id="WP_225690415.1">
    <property type="nucleotide sequence ID" value="NZ_JAERSE020000005.1"/>
</dbReference>
<evidence type="ECO:0000313" key="5">
    <source>
        <dbReference type="EMBL" id="MCA6069204.1"/>
    </source>
</evidence>
<protein>
    <submittedName>
        <fullName evidence="5">AraC family transcriptional regulator</fullName>
    </submittedName>
</protein>
<evidence type="ECO:0000256" key="3">
    <source>
        <dbReference type="ARBA" id="ARBA00023163"/>
    </source>
</evidence>
<dbReference type="SUPFAM" id="SSF51182">
    <property type="entry name" value="RmlC-like cupins"/>
    <property type="match status" value="1"/>
</dbReference>
<name>A0ABS8A5F3_9FLAO</name>
<reference evidence="5 6" key="1">
    <citation type="submission" date="2021-09" db="EMBL/GenBank/DDBJ databases">
        <title>Genome sequencing and assembly of Chryseobacterium sp. RG1.</title>
        <authorList>
            <person name="Chhetri G."/>
        </authorList>
    </citation>
    <scope>NUCLEOTIDE SEQUENCE [LARGE SCALE GENOMIC DNA]</scope>
    <source>
        <strain evidence="5 6">RG1</strain>
    </source>
</reference>
<dbReference type="PANTHER" id="PTHR43280">
    <property type="entry name" value="ARAC-FAMILY TRANSCRIPTIONAL REGULATOR"/>
    <property type="match status" value="1"/>
</dbReference>
<dbReference type="InterPro" id="IPR018060">
    <property type="entry name" value="HTH_AraC"/>
</dbReference>
<dbReference type="InterPro" id="IPR009057">
    <property type="entry name" value="Homeodomain-like_sf"/>
</dbReference>
<dbReference type="Pfam" id="PF07883">
    <property type="entry name" value="Cupin_2"/>
    <property type="match status" value="1"/>
</dbReference>
<dbReference type="InterPro" id="IPR020449">
    <property type="entry name" value="Tscrpt_reg_AraC-type_HTH"/>
</dbReference>
<dbReference type="InterPro" id="IPR011051">
    <property type="entry name" value="RmlC_Cupin_sf"/>
</dbReference>
<keyword evidence="3" id="KW-0804">Transcription</keyword>
<dbReference type="PRINTS" id="PR00032">
    <property type="entry name" value="HTHARAC"/>
</dbReference>
<dbReference type="SMART" id="SM00342">
    <property type="entry name" value="HTH_ARAC"/>
    <property type="match status" value="1"/>
</dbReference>
<evidence type="ECO:0000259" key="4">
    <source>
        <dbReference type="PROSITE" id="PS01124"/>
    </source>
</evidence>
<evidence type="ECO:0000256" key="1">
    <source>
        <dbReference type="ARBA" id="ARBA00023015"/>
    </source>
</evidence>
<organism evidence="5 6">
    <name type="scientific">Chryseobacterium tagetis</name>
    <dbReference type="NCBI Taxonomy" id="2801334"/>
    <lineage>
        <taxon>Bacteria</taxon>
        <taxon>Pseudomonadati</taxon>
        <taxon>Bacteroidota</taxon>
        <taxon>Flavobacteriia</taxon>
        <taxon>Flavobacteriales</taxon>
        <taxon>Weeksellaceae</taxon>
        <taxon>Chryseobacterium group</taxon>
        <taxon>Chryseobacterium</taxon>
    </lineage>
</organism>
<keyword evidence="6" id="KW-1185">Reference proteome</keyword>
<dbReference type="InterPro" id="IPR013096">
    <property type="entry name" value="Cupin_2"/>
</dbReference>
<evidence type="ECO:0000313" key="6">
    <source>
        <dbReference type="Proteomes" id="UP000618240"/>
    </source>
</evidence>
<dbReference type="Proteomes" id="UP000618240">
    <property type="component" value="Unassembled WGS sequence"/>
</dbReference>
<evidence type="ECO:0000256" key="2">
    <source>
        <dbReference type="ARBA" id="ARBA00023125"/>
    </source>
</evidence>
<sequence length="263" mass="30314">MGKENNNNVKPHAHNNQFQIFVVIEGTTILLYNGEKIPITGPSFITVPKNTEHGFEHQTEMKGWIISLSDPVLEHMVKRETEVINAIETFQLIEVVEGSYSETVFKCMLECIDEYQKEEKGRLLMLKYMVGKIIVQLSRIPEEARLSLSKKDNLSVIYFRRFNQLIRESDTYKKTIEQYAAELNITTGHLNRICSTVAQQSPKEVIMDYFISEAQLLLTDIEKSINEVCYSIGFDDPSYFSRIFKKKTGLTPNEFRKKIGVKG</sequence>
<keyword evidence="1" id="KW-0805">Transcription regulation</keyword>
<dbReference type="SUPFAM" id="SSF46689">
    <property type="entry name" value="Homeodomain-like"/>
    <property type="match status" value="1"/>
</dbReference>
<comment type="caution">
    <text evidence="5">The sequence shown here is derived from an EMBL/GenBank/DDBJ whole genome shotgun (WGS) entry which is preliminary data.</text>
</comment>
<dbReference type="PROSITE" id="PS01124">
    <property type="entry name" value="HTH_ARAC_FAMILY_2"/>
    <property type="match status" value="1"/>
</dbReference>
<dbReference type="PANTHER" id="PTHR43280:SF32">
    <property type="entry name" value="TRANSCRIPTIONAL REGULATORY PROTEIN"/>
    <property type="match status" value="1"/>
</dbReference>
<dbReference type="EMBL" id="JAERSE020000005">
    <property type="protein sequence ID" value="MCA6069204.1"/>
    <property type="molecule type" value="Genomic_DNA"/>
</dbReference>
<accession>A0ABS8A5F3</accession>
<gene>
    <name evidence="5" type="ORF">JI747_018715</name>
</gene>
<feature type="domain" description="HTH araC/xylS-type" evidence="4">
    <location>
        <begin position="160"/>
        <end position="258"/>
    </location>
</feature>
<dbReference type="Pfam" id="PF12833">
    <property type="entry name" value="HTH_18"/>
    <property type="match status" value="1"/>
</dbReference>
<proteinExistence type="predicted"/>
<dbReference type="Gene3D" id="1.10.10.60">
    <property type="entry name" value="Homeodomain-like"/>
    <property type="match status" value="1"/>
</dbReference>
<dbReference type="InterPro" id="IPR014710">
    <property type="entry name" value="RmlC-like_jellyroll"/>
</dbReference>
<keyword evidence="2" id="KW-0238">DNA-binding</keyword>